<accession>A0ACC1JD87</accession>
<dbReference type="EMBL" id="JANBPW010000847">
    <property type="protein sequence ID" value="KAJ1948069.1"/>
    <property type="molecule type" value="Genomic_DNA"/>
</dbReference>
<evidence type="ECO:0000313" key="1">
    <source>
        <dbReference type="EMBL" id="KAJ1948069.1"/>
    </source>
</evidence>
<organism evidence="1 2">
    <name type="scientific">Linderina macrospora</name>
    <dbReference type="NCBI Taxonomy" id="4868"/>
    <lineage>
        <taxon>Eukaryota</taxon>
        <taxon>Fungi</taxon>
        <taxon>Fungi incertae sedis</taxon>
        <taxon>Zoopagomycota</taxon>
        <taxon>Kickxellomycotina</taxon>
        <taxon>Kickxellomycetes</taxon>
        <taxon>Kickxellales</taxon>
        <taxon>Kickxellaceae</taxon>
        <taxon>Linderina</taxon>
    </lineage>
</organism>
<protein>
    <submittedName>
        <fullName evidence="1">Uncharacterized protein</fullName>
    </submittedName>
</protein>
<keyword evidence="2" id="KW-1185">Reference proteome</keyword>
<reference evidence="1" key="1">
    <citation type="submission" date="2022-07" db="EMBL/GenBank/DDBJ databases">
        <title>Phylogenomic reconstructions and comparative analyses of Kickxellomycotina fungi.</title>
        <authorList>
            <person name="Reynolds N.K."/>
            <person name="Stajich J.E."/>
            <person name="Barry K."/>
            <person name="Grigoriev I.V."/>
            <person name="Crous P."/>
            <person name="Smith M.E."/>
        </authorList>
    </citation>
    <scope>NUCLEOTIDE SEQUENCE</scope>
    <source>
        <strain evidence="1">NRRL 5244</strain>
    </source>
</reference>
<dbReference type="Proteomes" id="UP001150603">
    <property type="component" value="Unassembled WGS sequence"/>
</dbReference>
<name>A0ACC1JD87_9FUNG</name>
<sequence length="286" mass="31925">MSIPFATPIPAATTTTRRLLASVKHLLQRRHTDNSAVTKAIVLGVLRELPAIAEAAIAAEGMGGRDTNAAISTYLQKVGYIGTSGIEGLRDLPTAEEMFFVETRFKRDTDSLDRLVRTLASIIDKKAGHRQVALPCPSTAMPPRSKVIHRDVTTPARSLTPLSRDHNTTDAPTAPSASLSRRYPEMQVQVLGRKVPIPSSDLDMDPRMAPDMYRRLCLLKDASFVMRKMIQDFSGIVTRHRGDRRIMQDVEQLSYKYYEEICEEKVKLMCQLPASRFVNLNMAKSL</sequence>
<comment type="caution">
    <text evidence="1">The sequence shown here is derived from an EMBL/GenBank/DDBJ whole genome shotgun (WGS) entry which is preliminary data.</text>
</comment>
<proteinExistence type="predicted"/>
<evidence type="ECO:0000313" key="2">
    <source>
        <dbReference type="Proteomes" id="UP001150603"/>
    </source>
</evidence>
<gene>
    <name evidence="1" type="ORF">FBU59_001761</name>
</gene>